<dbReference type="SUPFAM" id="SSF57850">
    <property type="entry name" value="RING/U-box"/>
    <property type="match status" value="1"/>
</dbReference>
<reference evidence="6 7" key="1">
    <citation type="journal article" date="2018" name="Front. Microbiol.">
        <title>Genome-Wide Analysis of Corynespora cassiicola Leaf Fall Disease Putative Effectors.</title>
        <authorList>
            <person name="Lopez D."/>
            <person name="Ribeiro S."/>
            <person name="Label P."/>
            <person name="Fumanal B."/>
            <person name="Venisse J.S."/>
            <person name="Kohler A."/>
            <person name="de Oliveira R.R."/>
            <person name="Labutti K."/>
            <person name="Lipzen A."/>
            <person name="Lail K."/>
            <person name="Bauer D."/>
            <person name="Ohm R.A."/>
            <person name="Barry K.W."/>
            <person name="Spatafora J."/>
            <person name="Grigoriev I.V."/>
            <person name="Martin F.M."/>
            <person name="Pujade-Renaud V."/>
        </authorList>
    </citation>
    <scope>NUCLEOTIDE SEQUENCE [LARGE SCALE GENOMIC DNA]</scope>
    <source>
        <strain evidence="6 7">Philippines</strain>
    </source>
</reference>
<dbReference type="Gene3D" id="3.30.40.10">
    <property type="entry name" value="Zinc/RING finger domain, C3HC4 (zinc finger)"/>
    <property type="match status" value="1"/>
</dbReference>
<evidence type="ECO:0000256" key="4">
    <source>
        <dbReference type="PROSITE-ProRule" id="PRU00175"/>
    </source>
</evidence>
<proteinExistence type="predicted"/>
<dbReference type="Proteomes" id="UP000240883">
    <property type="component" value="Unassembled WGS sequence"/>
</dbReference>
<accession>A0A2T2P8W7</accession>
<dbReference type="InterPro" id="IPR050731">
    <property type="entry name" value="HRD1_E3_ubiq-ligases"/>
</dbReference>
<organism evidence="6 7">
    <name type="scientific">Corynespora cassiicola Philippines</name>
    <dbReference type="NCBI Taxonomy" id="1448308"/>
    <lineage>
        <taxon>Eukaryota</taxon>
        <taxon>Fungi</taxon>
        <taxon>Dikarya</taxon>
        <taxon>Ascomycota</taxon>
        <taxon>Pezizomycotina</taxon>
        <taxon>Dothideomycetes</taxon>
        <taxon>Pleosporomycetidae</taxon>
        <taxon>Pleosporales</taxon>
        <taxon>Corynesporascaceae</taxon>
        <taxon>Corynespora</taxon>
    </lineage>
</organism>
<dbReference type="PROSITE" id="PS50089">
    <property type="entry name" value="ZF_RING_2"/>
    <property type="match status" value="1"/>
</dbReference>
<dbReference type="OrthoDB" id="8062037at2759"/>
<keyword evidence="7" id="KW-1185">Reference proteome</keyword>
<evidence type="ECO:0000259" key="5">
    <source>
        <dbReference type="PROSITE" id="PS50089"/>
    </source>
</evidence>
<keyword evidence="1" id="KW-0479">Metal-binding</keyword>
<sequence>MTEPAQCSVTEYLESLEVLNMSTLSEEDNSCSVCLQEFHEAPQCYSLFLESVEAAEALGGFVELPFALMAPAHTPVRTECKHVFGKSCLAEWLEVGSTCPYCRTDIGTQAWIRQRRDWALRLTTKNIREWRWDELKITSHGIVIFPTWMETVFRKVLFVELTRWGNPPAQVPFERLRVTIPDILRSVLNENAYLPIAAKYTEPWEECRRTMREVLARYGRRYGCVPFEVERAVQSAIEFTFKSLSVAQAVYPLNRFVRLEQADDSEMNEGLMRLIEKMPPDSYCDPGALKLHPGERLAMDFQYASDEFVEASRLLQEIRYSAVAFPDHRMFMKIIEPFLKNKRDAHKRLLNVTRKFCGEAVLEAVAYSEDNFEGCLTYLSDLVYGDDEE</sequence>
<dbReference type="InterPro" id="IPR001841">
    <property type="entry name" value="Znf_RING"/>
</dbReference>
<keyword evidence="2 4" id="KW-0863">Zinc-finger</keyword>
<dbReference type="GO" id="GO:0008270">
    <property type="term" value="F:zinc ion binding"/>
    <property type="evidence" value="ECO:0007669"/>
    <property type="project" value="UniProtKB-KW"/>
</dbReference>
<dbReference type="GO" id="GO:0012505">
    <property type="term" value="C:endomembrane system"/>
    <property type="evidence" value="ECO:0007669"/>
    <property type="project" value="TreeGrafter"/>
</dbReference>
<evidence type="ECO:0000313" key="6">
    <source>
        <dbReference type="EMBL" id="PSN74087.1"/>
    </source>
</evidence>
<evidence type="ECO:0000256" key="3">
    <source>
        <dbReference type="ARBA" id="ARBA00022833"/>
    </source>
</evidence>
<dbReference type="GO" id="GO:0061630">
    <property type="term" value="F:ubiquitin protein ligase activity"/>
    <property type="evidence" value="ECO:0007669"/>
    <property type="project" value="TreeGrafter"/>
</dbReference>
<dbReference type="GO" id="GO:0043161">
    <property type="term" value="P:proteasome-mediated ubiquitin-dependent protein catabolic process"/>
    <property type="evidence" value="ECO:0007669"/>
    <property type="project" value="TreeGrafter"/>
</dbReference>
<dbReference type="AlphaFoldDB" id="A0A2T2P8W7"/>
<evidence type="ECO:0000313" key="7">
    <source>
        <dbReference type="Proteomes" id="UP000240883"/>
    </source>
</evidence>
<dbReference type="InterPro" id="IPR013083">
    <property type="entry name" value="Znf_RING/FYVE/PHD"/>
</dbReference>
<gene>
    <name evidence="6" type="ORF">BS50DRAFT_580937</name>
</gene>
<protein>
    <recommendedName>
        <fullName evidence="5">RING-type domain-containing protein</fullName>
    </recommendedName>
</protein>
<evidence type="ECO:0000256" key="2">
    <source>
        <dbReference type="ARBA" id="ARBA00022771"/>
    </source>
</evidence>
<dbReference type="EMBL" id="KZ678128">
    <property type="protein sequence ID" value="PSN74087.1"/>
    <property type="molecule type" value="Genomic_DNA"/>
</dbReference>
<dbReference type="PANTHER" id="PTHR22763:SF162">
    <property type="entry name" value="TRANSMEMBRANE E3 UBIQUITIN-PROTEIN LIGASE 1"/>
    <property type="match status" value="1"/>
</dbReference>
<feature type="domain" description="RING-type" evidence="5">
    <location>
        <begin position="31"/>
        <end position="103"/>
    </location>
</feature>
<dbReference type="Pfam" id="PF13639">
    <property type="entry name" value="zf-RING_2"/>
    <property type="match status" value="1"/>
</dbReference>
<dbReference type="PANTHER" id="PTHR22763">
    <property type="entry name" value="RING ZINC FINGER PROTEIN"/>
    <property type="match status" value="1"/>
</dbReference>
<keyword evidence="3" id="KW-0862">Zinc</keyword>
<evidence type="ECO:0000256" key="1">
    <source>
        <dbReference type="ARBA" id="ARBA00022723"/>
    </source>
</evidence>
<name>A0A2T2P8W7_CORCC</name>